<name>A0A914DGL5_9BILA</name>
<dbReference type="InterPro" id="IPR001888">
    <property type="entry name" value="Transposase_1"/>
</dbReference>
<dbReference type="Pfam" id="PF01359">
    <property type="entry name" value="Transposase_1"/>
    <property type="match status" value="1"/>
</dbReference>
<evidence type="ECO:0000313" key="2">
    <source>
        <dbReference type="WBParaSite" id="ACRNAN_scaffold2671.g6332.t1"/>
    </source>
</evidence>
<sequence length="155" mass="18615">MLCLYWCMVGPLYWELLESDETFNSDVYCRHMDNVQAVLDQMEANGEWEGPVKLLQDNAKPHRSRRSTHHVKEMLGWEVLDHPPYSPDVAPSDYHIFLSLKNFMRGRQFKNRDQVEASLREYFEFKEPEFYARGIRKLPKRWLTVHYNRGEYLIS</sequence>
<dbReference type="AlphaFoldDB" id="A0A914DGL5"/>
<dbReference type="WBParaSite" id="ACRNAN_scaffold2671.g6332.t1">
    <property type="protein sequence ID" value="ACRNAN_scaffold2671.g6332.t1"/>
    <property type="gene ID" value="ACRNAN_scaffold2671.g6332"/>
</dbReference>
<dbReference type="PANTHER" id="PTHR46060">
    <property type="entry name" value="MARINER MOS1 TRANSPOSASE-LIKE PROTEIN"/>
    <property type="match status" value="1"/>
</dbReference>
<organism evidence="1 2">
    <name type="scientific">Acrobeloides nanus</name>
    <dbReference type="NCBI Taxonomy" id="290746"/>
    <lineage>
        <taxon>Eukaryota</taxon>
        <taxon>Metazoa</taxon>
        <taxon>Ecdysozoa</taxon>
        <taxon>Nematoda</taxon>
        <taxon>Chromadorea</taxon>
        <taxon>Rhabditida</taxon>
        <taxon>Tylenchina</taxon>
        <taxon>Cephalobomorpha</taxon>
        <taxon>Cephaloboidea</taxon>
        <taxon>Cephalobidae</taxon>
        <taxon>Acrobeloides</taxon>
    </lineage>
</organism>
<reference evidence="2" key="1">
    <citation type="submission" date="2022-11" db="UniProtKB">
        <authorList>
            <consortium name="WormBaseParasite"/>
        </authorList>
    </citation>
    <scope>IDENTIFICATION</scope>
</reference>
<dbReference type="Gene3D" id="3.30.420.10">
    <property type="entry name" value="Ribonuclease H-like superfamily/Ribonuclease H"/>
    <property type="match status" value="1"/>
</dbReference>
<keyword evidence="1" id="KW-1185">Reference proteome</keyword>
<dbReference type="Proteomes" id="UP000887540">
    <property type="component" value="Unplaced"/>
</dbReference>
<dbReference type="PANTHER" id="PTHR46060:SF1">
    <property type="entry name" value="MARINER MOS1 TRANSPOSASE-LIKE PROTEIN"/>
    <property type="match status" value="1"/>
</dbReference>
<dbReference type="InterPro" id="IPR036397">
    <property type="entry name" value="RNaseH_sf"/>
</dbReference>
<evidence type="ECO:0000313" key="1">
    <source>
        <dbReference type="Proteomes" id="UP000887540"/>
    </source>
</evidence>
<dbReference type="InterPro" id="IPR052709">
    <property type="entry name" value="Transposase-MT_Hybrid"/>
</dbReference>
<accession>A0A914DGL5</accession>
<proteinExistence type="predicted"/>
<protein>
    <submittedName>
        <fullName evidence="2">Transposase</fullName>
    </submittedName>
</protein>
<dbReference type="GO" id="GO:0003676">
    <property type="term" value="F:nucleic acid binding"/>
    <property type="evidence" value="ECO:0007669"/>
    <property type="project" value="InterPro"/>
</dbReference>